<dbReference type="AlphaFoldDB" id="A0A1C7LWF2"/>
<protein>
    <submittedName>
        <fullName evidence="2">Uncharacterized protein</fullName>
    </submittedName>
</protein>
<accession>A0A1C7LWF2</accession>
<comment type="caution">
    <text evidence="2">The sequence shown here is derived from an EMBL/GenBank/DDBJ whole genome shotgun (WGS) entry which is preliminary data.</text>
</comment>
<evidence type="ECO:0000256" key="1">
    <source>
        <dbReference type="SAM" id="MobiDB-lite"/>
    </source>
</evidence>
<dbReference type="Proteomes" id="UP000092993">
    <property type="component" value="Unassembled WGS sequence"/>
</dbReference>
<evidence type="ECO:0000313" key="3">
    <source>
        <dbReference type="Proteomes" id="UP000092993"/>
    </source>
</evidence>
<sequence length="737" mass="82268">MSEINVNTFNTNAGSLCAALEIAPKRDHERYPDFAAQWWTEFNALFRMMRELAQQGKRFQIPAPILSAVCEAQDASKDHRVKNLNAISAEDPRIAKHAWVKTVVQEIPAHENVNVWWKDYIEPRVQPPKPKAPKPAPPAKKMGRSGQRAEDRVERNSGKEGDVEMADAPRDKGKGVAKPVSKPANPSKTIKHPPKSKEIISSEDDSSVEDLPPAPPEQASRKPQRGAGSKSEVLEDFVVPDEDEEDPEGDYMPKQTKVKRGKPGERRPPPKFLRSVSDDAGFTFMPFTTGVQEITCQQCITRHETCYVFTSSIICMNCRRSKTSCNLSGRRDKKGGKWMWAEQNRSREERLAEGGILPPRNLQLEAALAKDWNELEQDRVEKELKRVAAKAAKAANESSSKPTSKGAGKKKPSKMIETEMDPKGGKRKPRTKPAEHPSEQELDATPPKKFIKWPKSVSPQEEEEEEIVSPPRPPKHSRARSISESEESEASVPLLRQAQWPNAGPSGDEDQEITSSARPAKRRKAMTHPDVEDHDIEMNSPLLDGDNGIRPRSYQSREIELRPSVAAEDRAKIWEQFQESNRVMAHFVETIIPQIQVAIPQIQLAIPRLDAMEPMVDELMRGQIIADKAITKLANIEPRRKAEIEHLTMENDMLKAVVENLRITVLDSSSRPHAEASTQVQQAGIQADGILRVDKSTSPLRSPELGPSDKDIVVKDGSGLEAKSAVGLNKDVDMQDT</sequence>
<feature type="region of interest" description="Disordered" evidence="1">
    <location>
        <begin position="126"/>
        <end position="277"/>
    </location>
</feature>
<gene>
    <name evidence="2" type="ORF">A0H81_11418</name>
</gene>
<dbReference type="EMBL" id="LUGG01000020">
    <property type="protein sequence ID" value="OBZ68397.1"/>
    <property type="molecule type" value="Genomic_DNA"/>
</dbReference>
<feature type="compositionally biased region" description="Acidic residues" evidence="1">
    <location>
        <begin position="234"/>
        <end position="249"/>
    </location>
</feature>
<reference evidence="2 3" key="1">
    <citation type="submission" date="2016-03" db="EMBL/GenBank/DDBJ databases">
        <title>Whole genome sequencing of Grifola frondosa 9006-11.</title>
        <authorList>
            <person name="Min B."/>
            <person name="Park H."/>
            <person name="Kim J.-G."/>
            <person name="Cho H."/>
            <person name="Oh Y.-L."/>
            <person name="Kong W.-S."/>
            <person name="Choi I.-G."/>
        </authorList>
    </citation>
    <scope>NUCLEOTIDE SEQUENCE [LARGE SCALE GENOMIC DNA]</scope>
    <source>
        <strain evidence="2 3">9006-11</strain>
    </source>
</reference>
<feature type="region of interest" description="Disordered" evidence="1">
    <location>
        <begin position="696"/>
        <end position="716"/>
    </location>
</feature>
<keyword evidence="3" id="KW-1185">Reference proteome</keyword>
<feature type="compositionally biased region" description="Pro residues" evidence="1">
    <location>
        <begin position="126"/>
        <end position="138"/>
    </location>
</feature>
<evidence type="ECO:0000313" key="2">
    <source>
        <dbReference type="EMBL" id="OBZ68397.1"/>
    </source>
</evidence>
<feature type="region of interest" description="Disordered" evidence="1">
    <location>
        <begin position="391"/>
        <end position="551"/>
    </location>
</feature>
<organism evidence="2 3">
    <name type="scientific">Grifola frondosa</name>
    <name type="common">Maitake</name>
    <name type="synonym">Polyporus frondosus</name>
    <dbReference type="NCBI Taxonomy" id="5627"/>
    <lineage>
        <taxon>Eukaryota</taxon>
        <taxon>Fungi</taxon>
        <taxon>Dikarya</taxon>
        <taxon>Basidiomycota</taxon>
        <taxon>Agaricomycotina</taxon>
        <taxon>Agaricomycetes</taxon>
        <taxon>Polyporales</taxon>
        <taxon>Grifolaceae</taxon>
        <taxon>Grifola</taxon>
    </lineage>
</organism>
<proteinExistence type="predicted"/>
<feature type="compositionally biased region" description="Basic and acidic residues" evidence="1">
    <location>
        <begin position="147"/>
        <end position="174"/>
    </location>
</feature>
<name>A0A1C7LWF2_GRIFR</name>
<feature type="compositionally biased region" description="Basic and acidic residues" evidence="1">
    <location>
        <begin position="414"/>
        <end position="424"/>
    </location>
</feature>